<evidence type="ECO:0000313" key="5">
    <source>
        <dbReference type="EMBL" id="GIM45219.1"/>
    </source>
</evidence>
<dbReference type="RefSeq" id="WP_282198438.1">
    <property type="nucleotide sequence ID" value="NZ_BOQE01000001.1"/>
</dbReference>
<comment type="caution">
    <text evidence="5">The sequence shown here is derived from an EMBL/GenBank/DDBJ whole genome shotgun (WGS) entry which is preliminary data.</text>
</comment>
<feature type="active site" evidence="1">
    <location>
        <position position="193"/>
    </location>
</feature>
<dbReference type="AlphaFoldDB" id="A0AAV4LBZ2"/>
<keyword evidence="2" id="KW-0547">Nucleotide-binding</keyword>
<name>A0AAV4LBZ2_9BACL</name>
<dbReference type="Pfam" id="PF02661">
    <property type="entry name" value="Fic"/>
    <property type="match status" value="1"/>
</dbReference>
<evidence type="ECO:0000313" key="6">
    <source>
        <dbReference type="Proteomes" id="UP001057291"/>
    </source>
</evidence>
<accession>A0AAV4LBZ2</accession>
<dbReference type="InterPro" id="IPR040198">
    <property type="entry name" value="Fido_containing"/>
</dbReference>
<sequence length="368" mass="43006">MARWEINFNHRIDTEDKELITLSVEIESYRLSIMRIPIPPSKQRELDKINMIRQIKGTTGIEGNMLTEEEIRRVIESGQAKLESEKEAENAHRLQQFIRERVKSLGEEAKYITEDLIKQMHAINTEGLSSGNNIPGQYRRHDVSAGDYQAPHYGEIEGLMRAFIEVINSNEVIYGLGPLIRSIIAHFYLITIHPFGDGNGRTSRALEAYILYAGGYNVRGFYSLANYHYRHRDDYIDQLNKARFVYNGNLTPFIKYCLRAFLHELEGVQESILEYVRRVMYKDYVIEELQLGRINSRMMTVIDFLLDGGRLTSDEYRNKRHRLIEMLYEGLTAKTAQRDLNKMLERGLVIEREKRLYANVDILNKFIE</sequence>
<organism evidence="5 6">
    <name type="scientific">Collibacillus ludicampi</name>
    <dbReference type="NCBI Taxonomy" id="2771369"/>
    <lineage>
        <taxon>Bacteria</taxon>
        <taxon>Bacillati</taxon>
        <taxon>Bacillota</taxon>
        <taxon>Bacilli</taxon>
        <taxon>Bacillales</taxon>
        <taxon>Alicyclobacillaceae</taxon>
        <taxon>Collibacillus</taxon>
    </lineage>
</organism>
<dbReference type="GO" id="GO:0005524">
    <property type="term" value="F:ATP binding"/>
    <property type="evidence" value="ECO:0007669"/>
    <property type="project" value="UniProtKB-KW"/>
</dbReference>
<dbReference type="PANTHER" id="PTHR13504">
    <property type="entry name" value="FIDO DOMAIN-CONTAINING PROTEIN DDB_G0283145"/>
    <property type="match status" value="1"/>
</dbReference>
<dbReference type="Gene3D" id="1.10.3290.10">
    <property type="entry name" value="Fido-like domain"/>
    <property type="match status" value="1"/>
</dbReference>
<proteinExistence type="predicted"/>
<feature type="domain" description="Fido" evidence="4">
    <location>
        <begin position="112"/>
        <end position="259"/>
    </location>
</feature>
<evidence type="ECO:0000256" key="2">
    <source>
        <dbReference type="PIRSR" id="PIRSR640198-2"/>
    </source>
</evidence>
<feature type="site" description="Important for autoinhibition of adenylyltransferase activity" evidence="3">
    <location>
        <position position="62"/>
    </location>
</feature>
<keyword evidence="6" id="KW-1185">Reference proteome</keyword>
<feature type="binding site" evidence="2">
    <location>
        <begin position="197"/>
        <end position="204"/>
    </location>
    <ligand>
        <name>ATP</name>
        <dbReference type="ChEBI" id="CHEBI:30616"/>
    </ligand>
</feature>
<keyword evidence="2" id="KW-0067">ATP-binding</keyword>
<evidence type="ECO:0000256" key="3">
    <source>
        <dbReference type="PIRSR" id="PIRSR640198-3"/>
    </source>
</evidence>
<reference evidence="5" key="1">
    <citation type="journal article" date="2023" name="Int. J. Syst. Evol. Microbiol.">
        <title>Collibacillus ludicampi gen. nov., sp. nov., a new soil bacterium of the family Alicyclobacillaceae.</title>
        <authorList>
            <person name="Jojima T."/>
            <person name="Ioku Y."/>
            <person name="Fukuta Y."/>
            <person name="Shirasaka N."/>
            <person name="Matsumura Y."/>
            <person name="Mori M."/>
        </authorList>
    </citation>
    <scope>NUCLEOTIDE SEQUENCE</scope>
    <source>
        <strain evidence="5">TP075</strain>
    </source>
</reference>
<dbReference type="SUPFAM" id="SSF140931">
    <property type="entry name" value="Fic-like"/>
    <property type="match status" value="1"/>
</dbReference>
<dbReference type="EMBL" id="BOQE01000001">
    <property type="protein sequence ID" value="GIM45219.1"/>
    <property type="molecule type" value="Genomic_DNA"/>
</dbReference>
<dbReference type="PROSITE" id="PS51459">
    <property type="entry name" value="FIDO"/>
    <property type="match status" value="1"/>
</dbReference>
<gene>
    <name evidence="5" type="ORF">DNHGIG_07680</name>
</gene>
<dbReference type="InterPro" id="IPR036597">
    <property type="entry name" value="Fido-like_dom_sf"/>
</dbReference>
<dbReference type="PANTHER" id="PTHR13504:SF38">
    <property type="entry name" value="FIDO DOMAIN-CONTAINING PROTEIN"/>
    <property type="match status" value="1"/>
</dbReference>
<evidence type="ECO:0000256" key="1">
    <source>
        <dbReference type="PIRSR" id="PIRSR640198-1"/>
    </source>
</evidence>
<protein>
    <recommendedName>
        <fullName evidence="4">Fido domain-containing protein</fullName>
    </recommendedName>
</protein>
<dbReference type="InterPro" id="IPR003812">
    <property type="entry name" value="Fido"/>
</dbReference>
<evidence type="ECO:0000259" key="4">
    <source>
        <dbReference type="PROSITE" id="PS51459"/>
    </source>
</evidence>
<dbReference type="Proteomes" id="UP001057291">
    <property type="component" value="Unassembled WGS sequence"/>
</dbReference>